<dbReference type="InterPro" id="IPR021739">
    <property type="entry name" value="SaV-like"/>
</dbReference>
<protein>
    <recommendedName>
        <fullName evidence="3">Protein of unknwon function (DUF3310)</fullName>
    </recommendedName>
</protein>
<dbReference type="Pfam" id="PF11753">
    <property type="entry name" value="DUF3310"/>
    <property type="match status" value="1"/>
</dbReference>
<sequence length="133" mass="15625">MITSSEKENWYVDKVGNVFDVLPSKAVSEYYYVTSGAYEAKTIRFEHYIVTEESNNQNEQNSNFDPVDKPEHYHCTGIDPNTVMKRTFTKEEYAGFCKGNILKYAIRHWLKGGVEDLKKLRYYMNELIAWKSE</sequence>
<organism evidence="1 2">
    <name type="scientific">Domibacillus aminovorans</name>
    <dbReference type="NCBI Taxonomy" id="29332"/>
    <lineage>
        <taxon>Bacteria</taxon>
        <taxon>Bacillati</taxon>
        <taxon>Bacillota</taxon>
        <taxon>Bacilli</taxon>
        <taxon>Bacillales</taxon>
        <taxon>Bacillaceae</taxon>
        <taxon>Domibacillus</taxon>
    </lineage>
</organism>
<dbReference type="RefSeq" id="WP_018392931.1">
    <property type="nucleotide sequence ID" value="NZ_LQWZ01000012.1"/>
</dbReference>
<dbReference type="AlphaFoldDB" id="A0A177KXQ8"/>
<evidence type="ECO:0000313" key="1">
    <source>
        <dbReference type="EMBL" id="OAH57784.1"/>
    </source>
</evidence>
<proteinExistence type="predicted"/>
<dbReference type="Proteomes" id="UP000077271">
    <property type="component" value="Unassembled WGS sequence"/>
</dbReference>
<name>A0A177KXQ8_9BACI</name>
<dbReference type="EMBL" id="LQWZ01000012">
    <property type="protein sequence ID" value="OAH57784.1"/>
    <property type="molecule type" value="Genomic_DNA"/>
</dbReference>
<accession>A0A177KXQ8</accession>
<gene>
    <name evidence="1" type="ORF">AWH48_01830</name>
</gene>
<dbReference type="OrthoDB" id="1684418at2"/>
<evidence type="ECO:0000313" key="2">
    <source>
        <dbReference type="Proteomes" id="UP000077271"/>
    </source>
</evidence>
<comment type="caution">
    <text evidence="1">The sequence shown here is derived from an EMBL/GenBank/DDBJ whole genome shotgun (WGS) entry which is preliminary data.</text>
</comment>
<reference evidence="1 2" key="1">
    <citation type="submission" date="2016-01" db="EMBL/GenBank/DDBJ databases">
        <title>Investigation of taxonomic status of Bacillus aminovorans.</title>
        <authorList>
            <person name="Verma A."/>
            <person name="Pal Y."/>
            <person name="Krishnamurthi S."/>
        </authorList>
    </citation>
    <scope>NUCLEOTIDE SEQUENCE [LARGE SCALE GENOMIC DNA]</scope>
    <source>
        <strain evidence="1 2">DSM 4337</strain>
    </source>
</reference>
<evidence type="ECO:0008006" key="3">
    <source>
        <dbReference type="Google" id="ProtNLM"/>
    </source>
</evidence>